<dbReference type="EMBL" id="QROO01000007">
    <property type="protein sequence ID" value="RHL39694.1"/>
    <property type="molecule type" value="Genomic_DNA"/>
</dbReference>
<sequence length="217" mass="25173">MLTYLILLLILQIINIIIKYILYICNTVIYIFIQKNIFGFILIVKLIQLSLQCSLKNDSMLHGQARLIVQDNKAAKQEIELAIGNLKDGDYTILIMDDTKNKSLPQLKYLFGVVLKTISEQLPTHPPVDALYRYFEEIYAPIHVCDLPGGEKYEYFNLKNEKASEMNEVIERIIHHVNTEWGIKVMLKDKTKMPEAKELWAGAYTEQWNLPLSKLNK</sequence>
<keyword evidence="1" id="KW-0472">Membrane</keyword>
<dbReference type="AlphaFoldDB" id="A0A415KTS1"/>
<feature type="transmembrane region" description="Helical" evidence="1">
    <location>
        <begin position="6"/>
        <end position="33"/>
    </location>
</feature>
<organism evidence="2 3">
    <name type="scientific">Bacteroides xylanisolvens</name>
    <dbReference type="NCBI Taxonomy" id="371601"/>
    <lineage>
        <taxon>Bacteria</taxon>
        <taxon>Pseudomonadati</taxon>
        <taxon>Bacteroidota</taxon>
        <taxon>Bacteroidia</taxon>
        <taxon>Bacteroidales</taxon>
        <taxon>Bacteroidaceae</taxon>
        <taxon>Bacteroides</taxon>
    </lineage>
</organism>
<proteinExistence type="predicted"/>
<comment type="caution">
    <text evidence="2">The sequence shown here is derived from an EMBL/GenBank/DDBJ whole genome shotgun (WGS) entry which is preliminary data.</text>
</comment>
<evidence type="ECO:0000313" key="3">
    <source>
        <dbReference type="Proteomes" id="UP000284495"/>
    </source>
</evidence>
<evidence type="ECO:0000313" key="2">
    <source>
        <dbReference type="EMBL" id="RHL39694.1"/>
    </source>
</evidence>
<name>A0A415KTS1_9BACE</name>
<protein>
    <submittedName>
        <fullName evidence="2">Uncharacterized protein</fullName>
    </submittedName>
</protein>
<keyword evidence="1" id="KW-1133">Transmembrane helix</keyword>
<keyword evidence="1" id="KW-0812">Transmembrane</keyword>
<evidence type="ECO:0000256" key="1">
    <source>
        <dbReference type="SAM" id="Phobius"/>
    </source>
</evidence>
<accession>A0A415KTS1</accession>
<dbReference type="Proteomes" id="UP000284495">
    <property type="component" value="Unassembled WGS sequence"/>
</dbReference>
<gene>
    <name evidence="2" type="ORF">DW027_07310</name>
</gene>
<reference evidence="2 3" key="1">
    <citation type="submission" date="2018-08" db="EMBL/GenBank/DDBJ databases">
        <title>A genome reference for cultivated species of the human gut microbiota.</title>
        <authorList>
            <person name="Zou Y."/>
            <person name="Xue W."/>
            <person name="Luo G."/>
        </authorList>
    </citation>
    <scope>NUCLEOTIDE SEQUENCE [LARGE SCALE GENOMIC DNA]</scope>
    <source>
        <strain evidence="2 3">AF38-2</strain>
    </source>
</reference>